<feature type="region of interest" description="Disordered" evidence="1">
    <location>
        <begin position="68"/>
        <end position="90"/>
    </location>
</feature>
<gene>
    <name evidence="3" type="ORF">ACFQPE_18955</name>
</gene>
<evidence type="ECO:0000259" key="2">
    <source>
        <dbReference type="Pfam" id="PF21006"/>
    </source>
</evidence>
<dbReference type="InterPro" id="IPR049054">
    <property type="entry name" value="CN_hydtase_beta-like_N"/>
</dbReference>
<dbReference type="InterPro" id="IPR023808">
    <property type="entry name" value="Nitrile_Hydratase_acc_put"/>
</dbReference>
<dbReference type="Gene3D" id="1.10.472.20">
    <property type="entry name" value="Nitrile hydratase, beta subunit"/>
    <property type="match status" value="1"/>
</dbReference>
<name>A0ABD6AEY0_9EURY</name>
<evidence type="ECO:0000313" key="4">
    <source>
        <dbReference type="Proteomes" id="UP001596547"/>
    </source>
</evidence>
<evidence type="ECO:0000256" key="1">
    <source>
        <dbReference type="SAM" id="MobiDB-lite"/>
    </source>
</evidence>
<dbReference type="InterPro" id="IPR042262">
    <property type="entry name" value="CN_hydtase_beta_C"/>
</dbReference>
<sequence length="167" mass="18482">MTDDTRRSDREGAASAPEGVLPPPPTDTPEPTFEAPWQARAFALAVALSSYDADVYSWKDFQRKLVEEVQSETDAGDASSAVTSDTERAYSESTYYEQWLRALERVLLEAGLVAPDEVRQRVRAFADGDRDASEFVEGDHGHDHAHPHDRPHADGHDRDHAHGGGDR</sequence>
<feature type="compositionally biased region" description="Basic and acidic residues" evidence="1">
    <location>
        <begin position="1"/>
        <end position="12"/>
    </location>
</feature>
<reference evidence="3 4" key="1">
    <citation type="journal article" date="2019" name="Int. J. Syst. Evol. Microbiol.">
        <title>The Global Catalogue of Microorganisms (GCM) 10K type strain sequencing project: providing services to taxonomists for standard genome sequencing and annotation.</title>
        <authorList>
            <consortium name="The Broad Institute Genomics Platform"/>
            <consortium name="The Broad Institute Genome Sequencing Center for Infectious Disease"/>
            <person name="Wu L."/>
            <person name="Ma J."/>
        </authorList>
    </citation>
    <scope>NUCLEOTIDE SEQUENCE [LARGE SCALE GENOMIC DNA]</scope>
    <source>
        <strain evidence="3 4">PSR21</strain>
    </source>
</reference>
<dbReference type="Pfam" id="PF21006">
    <property type="entry name" value="NHase_beta_N"/>
    <property type="match status" value="1"/>
</dbReference>
<comment type="caution">
    <text evidence="3">The sequence shown here is derived from an EMBL/GenBank/DDBJ whole genome shotgun (WGS) entry which is preliminary data.</text>
</comment>
<proteinExistence type="predicted"/>
<feature type="domain" description="Nitrile hydratase beta subunit-like N-terminal" evidence="2">
    <location>
        <begin position="28"/>
        <end position="128"/>
    </location>
</feature>
<dbReference type="Proteomes" id="UP001596547">
    <property type="component" value="Unassembled WGS sequence"/>
</dbReference>
<organism evidence="3 4">
    <name type="scientific">Halomarina halobia</name>
    <dbReference type="NCBI Taxonomy" id="3033386"/>
    <lineage>
        <taxon>Archaea</taxon>
        <taxon>Methanobacteriati</taxon>
        <taxon>Methanobacteriota</taxon>
        <taxon>Stenosarchaea group</taxon>
        <taxon>Halobacteria</taxon>
        <taxon>Halobacteriales</taxon>
        <taxon>Natronomonadaceae</taxon>
        <taxon>Halomarina</taxon>
    </lineage>
</organism>
<feature type="region of interest" description="Disordered" evidence="1">
    <location>
        <begin position="131"/>
        <end position="167"/>
    </location>
</feature>
<dbReference type="RefSeq" id="WP_276306304.1">
    <property type="nucleotide sequence ID" value="NZ_CP119993.1"/>
</dbReference>
<dbReference type="SUPFAM" id="SSF50090">
    <property type="entry name" value="Electron transport accessory proteins"/>
    <property type="match status" value="1"/>
</dbReference>
<dbReference type="AlphaFoldDB" id="A0ABD6AEY0"/>
<dbReference type="InterPro" id="IPR008990">
    <property type="entry name" value="Elect_transpt_acc-like_dom_sf"/>
</dbReference>
<keyword evidence="4" id="KW-1185">Reference proteome</keyword>
<dbReference type="EMBL" id="JBHTBF010000003">
    <property type="protein sequence ID" value="MFC7318861.1"/>
    <property type="molecule type" value="Genomic_DNA"/>
</dbReference>
<evidence type="ECO:0000313" key="3">
    <source>
        <dbReference type="EMBL" id="MFC7318861.1"/>
    </source>
</evidence>
<feature type="region of interest" description="Disordered" evidence="1">
    <location>
        <begin position="1"/>
        <end position="34"/>
    </location>
</feature>
<dbReference type="GeneID" id="79316951"/>
<dbReference type="NCBIfam" id="TIGR03889">
    <property type="entry name" value="nitrile_acc"/>
    <property type="match status" value="1"/>
</dbReference>
<protein>
    <submittedName>
        <fullName evidence="3">Nitrile hydratase accessory protein</fullName>
    </submittedName>
</protein>
<accession>A0ABD6AEY0</accession>